<gene>
    <name evidence="3" type="ORF">RIF29_39483</name>
</gene>
<dbReference type="AlphaFoldDB" id="A0AAN9E4A9"/>
<dbReference type="PANTHER" id="PTHR45755:SF3">
    <property type="entry name" value="METAL TOLERANCE PROTEIN C2"/>
    <property type="match status" value="1"/>
</dbReference>
<name>A0AAN9E4A9_CROPI</name>
<organism evidence="3 4">
    <name type="scientific">Crotalaria pallida</name>
    <name type="common">Smooth rattlebox</name>
    <name type="synonym">Crotalaria striata</name>
    <dbReference type="NCBI Taxonomy" id="3830"/>
    <lineage>
        <taxon>Eukaryota</taxon>
        <taxon>Viridiplantae</taxon>
        <taxon>Streptophyta</taxon>
        <taxon>Embryophyta</taxon>
        <taxon>Tracheophyta</taxon>
        <taxon>Spermatophyta</taxon>
        <taxon>Magnoliopsida</taxon>
        <taxon>eudicotyledons</taxon>
        <taxon>Gunneridae</taxon>
        <taxon>Pentapetalae</taxon>
        <taxon>rosids</taxon>
        <taxon>fabids</taxon>
        <taxon>Fabales</taxon>
        <taxon>Fabaceae</taxon>
        <taxon>Papilionoideae</taxon>
        <taxon>50 kb inversion clade</taxon>
        <taxon>genistoids sensu lato</taxon>
        <taxon>core genistoids</taxon>
        <taxon>Crotalarieae</taxon>
        <taxon>Crotalaria</taxon>
    </lineage>
</organism>
<dbReference type="Proteomes" id="UP001372338">
    <property type="component" value="Unassembled WGS sequence"/>
</dbReference>
<reference evidence="3 4" key="1">
    <citation type="submission" date="2024-01" db="EMBL/GenBank/DDBJ databases">
        <title>The genomes of 5 underutilized Papilionoideae crops provide insights into root nodulation and disease resistanc.</title>
        <authorList>
            <person name="Yuan L."/>
        </authorList>
    </citation>
    <scope>NUCLEOTIDE SEQUENCE [LARGE SCALE GENOMIC DNA]</scope>
    <source>
        <strain evidence="3">ZHUSHIDOU_FW_LH</strain>
        <tissue evidence="3">Leaf</tissue>
    </source>
</reference>
<dbReference type="GO" id="GO:0006882">
    <property type="term" value="P:intracellular zinc ion homeostasis"/>
    <property type="evidence" value="ECO:0007669"/>
    <property type="project" value="InterPro"/>
</dbReference>
<accession>A0AAN9E4A9</accession>
<dbReference type="GO" id="GO:0005794">
    <property type="term" value="C:Golgi apparatus"/>
    <property type="evidence" value="ECO:0007669"/>
    <property type="project" value="TreeGrafter"/>
</dbReference>
<evidence type="ECO:0000256" key="2">
    <source>
        <dbReference type="SAM" id="Phobius"/>
    </source>
</evidence>
<keyword evidence="2" id="KW-1133">Transmembrane helix</keyword>
<keyword evidence="4" id="KW-1185">Reference proteome</keyword>
<comment type="caution">
    <text evidence="3">The sequence shown here is derived from an EMBL/GenBank/DDBJ whole genome shotgun (WGS) entry which is preliminary data.</text>
</comment>
<feature type="transmembrane region" description="Helical" evidence="2">
    <location>
        <begin position="62"/>
        <end position="83"/>
    </location>
</feature>
<evidence type="ECO:0000256" key="1">
    <source>
        <dbReference type="ARBA" id="ARBA00022448"/>
    </source>
</evidence>
<evidence type="ECO:0000313" key="3">
    <source>
        <dbReference type="EMBL" id="KAK7244658.1"/>
    </source>
</evidence>
<keyword evidence="2" id="KW-0472">Membrane</keyword>
<keyword evidence="1" id="KW-0813">Transport</keyword>
<evidence type="ECO:0000313" key="4">
    <source>
        <dbReference type="Proteomes" id="UP001372338"/>
    </source>
</evidence>
<protein>
    <submittedName>
        <fullName evidence="3">Uncharacterized protein</fullName>
    </submittedName>
</protein>
<dbReference type="EMBL" id="JAYWIO010000008">
    <property type="protein sequence ID" value="KAK7244658.1"/>
    <property type="molecule type" value="Genomic_DNA"/>
</dbReference>
<dbReference type="PANTHER" id="PTHR45755">
    <property type="match status" value="1"/>
</dbReference>
<feature type="transmembrane region" description="Helical" evidence="2">
    <location>
        <begin position="6"/>
        <end position="24"/>
    </location>
</feature>
<keyword evidence="2" id="KW-0812">Transmembrane</keyword>
<proteinExistence type="predicted"/>
<dbReference type="GO" id="GO:0005385">
    <property type="term" value="F:zinc ion transmembrane transporter activity"/>
    <property type="evidence" value="ECO:0007669"/>
    <property type="project" value="InterPro"/>
</dbReference>
<dbReference type="InterPro" id="IPR045316">
    <property type="entry name" value="Msc2-like"/>
</dbReference>
<sequence length="105" mass="11851">MRRHYLIVSAVTNLLVNLIGVWFFRNYARINLAYRNAEDMNHHSVFLHVLSDSIRRVQNAEVLCFGLVSGVVFMLVLPLFRAIGGILLQTAPPSIPTTALSKCLR</sequence>